<feature type="region of interest" description="Disordered" evidence="2">
    <location>
        <begin position="538"/>
        <end position="572"/>
    </location>
</feature>
<evidence type="ECO:0000256" key="1">
    <source>
        <dbReference type="PROSITE-ProRule" id="PRU00023"/>
    </source>
</evidence>
<accession>A0A0N5ALL3</accession>
<reference evidence="5" key="1">
    <citation type="submission" date="2017-02" db="UniProtKB">
        <authorList>
            <consortium name="WormBaseParasite"/>
        </authorList>
    </citation>
    <scope>IDENTIFICATION</scope>
</reference>
<feature type="domain" description="Chromo" evidence="3">
    <location>
        <begin position="10"/>
        <end position="71"/>
    </location>
</feature>
<dbReference type="InterPro" id="IPR002110">
    <property type="entry name" value="Ankyrin_rpt"/>
</dbReference>
<dbReference type="PROSITE" id="PS50013">
    <property type="entry name" value="CHROMO_2"/>
    <property type="match status" value="1"/>
</dbReference>
<dbReference type="Gene3D" id="2.40.50.40">
    <property type="match status" value="1"/>
</dbReference>
<dbReference type="SMART" id="SM00248">
    <property type="entry name" value="ANK"/>
    <property type="match status" value="3"/>
</dbReference>
<dbReference type="STRING" id="451379.A0A0N5ALL3"/>
<dbReference type="Gene3D" id="1.25.40.20">
    <property type="entry name" value="Ankyrin repeat-containing domain"/>
    <property type="match status" value="1"/>
</dbReference>
<dbReference type="CDD" id="cd00024">
    <property type="entry name" value="CD_CSD"/>
    <property type="match status" value="1"/>
</dbReference>
<feature type="repeat" description="ANK" evidence="1">
    <location>
        <begin position="780"/>
        <end position="813"/>
    </location>
</feature>
<name>A0A0N5ALL3_9BILA</name>
<dbReference type="AlphaFoldDB" id="A0A0N5ALL3"/>
<sequence length="999" mass="111972">MLMSTCEGTYEVEDIVDERIGKDGRSEFRVRWRTYTEDDDTWEPLENLDDFCTPMIEAMRLKKNLLKKEPKPVLTQQSGTSISPNTAGELQVKVKEQILDDEKNGSDLKNSAKTLASSNFGRRGRCKGGGPRLLKNLEKRSSRKTHWEHRTLEVLTPEAWNKYGDLEKREISNLYIPDRIPTETEKLLCEFHPEVGRVTRNQLKAMRATQVKVEPDDKKTSDNSKKGGGRKAKSGGTDKHISVATKLSASTTVSRAVKLETDMKMSSVNETQLGENSCAEMADEQLSSCEHMVKNNNHVNSSLTSDELLKKTRGRSRGLKQEQQKKGNHRDSNKTTINDSETSSAQQKRDSVSKQGRGRGGLDSPNVRKRSAVSDSDGRGSDDEEEHNKPKKKGRKSAAPCGTPRKRGRKKLSISLKSKYDSCSSNAAADEADKGSCSGTDEPSSSTDPSSSMAIVEDKLIGDDIADRKIYDKPLDSEQSSVKLEEGDLLEPKLSITNSSGRCRRTVATHGTNSSLKKALSNAKALEERKLRRTGKVIKKKAKRPGSFEKDKNVTEATVLPDSSSKDDGVMKNNEECVSNEELKNITETSSNTVVVTPEETSGEANLADPIPSGSGTDSYLIGNRQSAHPLIAEFSDFPIPRAPSSTTLNELMLRFPSLEQDDGFMPAQTISELRTAVLQGNISVAKGSLRHCMWRNSALHLDEKRFGKNLVMEVCEKNCDDAHIFDDMLRLLVYAGARLDTVDDARGRTPLHISALKEHWCHLRVLLTLRSPVNVKDKEGRTPLEIVISSRASNFHVVRAIYLLLEYGADVNDIIEHTPKNRFVSRLVDYREKLTKHFDEARQKVLIDMTVKRCITPVIVRGLWECYGKSRFIQYDFKHESCYLPNVRYMYIIVLALFDYRGPRLWKVRMWGSSPFSKVLLNRKPARSLQASDNGFIYAAELQNGFNQLHLQVKEGATWKKLLVLTQVLLVQLHKPMLIIPPPPLEVAPESGTDWRKD</sequence>
<dbReference type="PROSITE" id="PS50088">
    <property type="entry name" value="ANK_REPEAT"/>
    <property type="match status" value="2"/>
</dbReference>
<feature type="region of interest" description="Disordered" evidence="2">
    <location>
        <begin position="206"/>
        <end position="252"/>
    </location>
</feature>
<evidence type="ECO:0000313" key="5">
    <source>
        <dbReference type="WBParaSite" id="SMUV_0000543501-mRNA-1"/>
    </source>
</evidence>
<evidence type="ECO:0000256" key="2">
    <source>
        <dbReference type="SAM" id="MobiDB-lite"/>
    </source>
</evidence>
<keyword evidence="4" id="KW-1185">Reference proteome</keyword>
<organism evidence="4 5">
    <name type="scientific">Syphacia muris</name>
    <dbReference type="NCBI Taxonomy" id="451379"/>
    <lineage>
        <taxon>Eukaryota</taxon>
        <taxon>Metazoa</taxon>
        <taxon>Ecdysozoa</taxon>
        <taxon>Nematoda</taxon>
        <taxon>Chromadorea</taxon>
        <taxon>Rhabditida</taxon>
        <taxon>Spirurina</taxon>
        <taxon>Oxyuridomorpha</taxon>
        <taxon>Oxyuroidea</taxon>
        <taxon>Oxyuridae</taxon>
        <taxon>Syphacia</taxon>
    </lineage>
</organism>
<feature type="compositionally biased region" description="Basic and acidic residues" evidence="2">
    <location>
        <begin position="213"/>
        <end position="225"/>
    </location>
</feature>
<feature type="compositionally biased region" description="Basic and acidic residues" evidence="2">
    <location>
        <begin position="319"/>
        <end position="333"/>
    </location>
</feature>
<feature type="compositionally biased region" description="Low complexity" evidence="2">
    <location>
        <begin position="438"/>
        <end position="452"/>
    </location>
</feature>
<dbReference type="InterPro" id="IPR036770">
    <property type="entry name" value="Ankyrin_rpt-contain_sf"/>
</dbReference>
<dbReference type="WBParaSite" id="SMUV_0000543501-mRNA-1">
    <property type="protein sequence ID" value="SMUV_0000543501-mRNA-1"/>
    <property type="gene ID" value="SMUV_0000543501"/>
</dbReference>
<dbReference type="SMART" id="SM00298">
    <property type="entry name" value="CHROMO"/>
    <property type="match status" value="1"/>
</dbReference>
<dbReference type="Pfam" id="PF00385">
    <property type="entry name" value="Chromo"/>
    <property type="match status" value="1"/>
</dbReference>
<keyword evidence="1" id="KW-0040">ANK repeat</keyword>
<protein>
    <submittedName>
        <fullName evidence="5">Chromo domain-containing protein</fullName>
    </submittedName>
</protein>
<dbReference type="SUPFAM" id="SSF54160">
    <property type="entry name" value="Chromo domain-like"/>
    <property type="match status" value="1"/>
</dbReference>
<dbReference type="Proteomes" id="UP000046393">
    <property type="component" value="Unplaced"/>
</dbReference>
<feature type="compositionally biased region" description="Polar residues" evidence="2">
    <location>
        <begin position="334"/>
        <end position="346"/>
    </location>
</feature>
<dbReference type="InterPro" id="IPR023780">
    <property type="entry name" value="Chromo_domain"/>
</dbReference>
<dbReference type="InterPro" id="IPR000953">
    <property type="entry name" value="Chromo/chromo_shadow_dom"/>
</dbReference>
<evidence type="ECO:0000259" key="3">
    <source>
        <dbReference type="PROSITE" id="PS50013"/>
    </source>
</evidence>
<feature type="repeat" description="ANK" evidence="1">
    <location>
        <begin position="747"/>
        <end position="779"/>
    </location>
</feature>
<evidence type="ECO:0000313" key="4">
    <source>
        <dbReference type="Proteomes" id="UP000046393"/>
    </source>
</evidence>
<dbReference type="InterPro" id="IPR016197">
    <property type="entry name" value="Chromo-like_dom_sf"/>
</dbReference>
<dbReference type="SUPFAM" id="SSF48403">
    <property type="entry name" value="Ankyrin repeat"/>
    <property type="match status" value="1"/>
</dbReference>
<proteinExistence type="predicted"/>
<feature type="region of interest" description="Disordered" evidence="2">
    <location>
        <begin position="297"/>
        <end position="459"/>
    </location>
</feature>
<dbReference type="Pfam" id="PF12796">
    <property type="entry name" value="Ank_2"/>
    <property type="match status" value="1"/>
</dbReference>